<dbReference type="GO" id="GO:0016887">
    <property type="term" value="F:ATP hydrolysis activity"/>
    <property type="evidence" value="ECO:0007669"/>
    <property type="project" value="InterPro"/>
</dbReference>
<dbReference type="eggNOG" id="COG1134">
    <property type="taxonomic scope" value="Bacteria"/>
</dbReference>
<evidence type="ECO:0000256" key="2">
    <source>
        <dbReference type="ARBA" id="ARBA00022448"/>
    </source>
</evidence>
<proteinExistence type="inferred from homology"/>
<keyword evidence="4" id="KW-0067">ATP-binding</keyword>
<accession>E8R3W0</accession>
<dbReference type="PROSITE" id="PS50893">
    <property type="entry name" value="ABC_TRANSPORTER_2"/>
    <property type="match status" value="1"/>
</dbReference>
<dbReference type="GO" id="GO:0016020">
    <property type="term" value="C:membrane"/>
    <property type="evidence" value="ECO:0007669"/>
    <property type="project" value="InterPro"/>
</dbReference>
<dbReference type="Gene3D" id="3.40.50.300">
    <property type="entry name" value="P-loop containing nucleotide triphosphate hydrolases"/>
    <property type="match status" value="1"/>
</dbReference>
<dbReference type="SUPFAM" id="SSF52540">
    <property type="entry name" value="P-loop containing nucleoside triphosphate hydrolases"/>
    <property type="match status" value="1"/>
</dbReference>
<dbReference type="InterPro" id="IPR015860">
    <property type="entry name" value="ABC_transpr_TagH-like"/>
</dbReference>
<keyword evidence="3" id="KW-0547">Nucleotide-binding</keyword>
<dbReference type="Gene3D" id="2.70.50.60">
    <property type="entry name" value="abc- transporter (atp binding component) like domain"/>
    <property type="match status" value="1"/>
</dbReference>
<keyword evidence="7" id="KW-1185">Reference proteome</keyword>
<evidence type="ECO:0000313" key="6">
    <source>
        <dbReference type="EMBL" id="ADV63690.1"/>
    </source>
</evidence>
<dbReference type="InterPro" id="IPR003439">
    <property type="entry name" value="ABC_transporter-like_ATP-bd"/>
</dbReference>
<feature type="domain" description="ABC transporter" evidence="5">
    <location>
        <begin position="37"/>
        <end position="258"/>
    </location>
</feature>
<dbReference type="InterPro" id="IPR027417">
    <property type="entry name" value="P-loop_NTPase"/>
</dbReference>
<dbReference type="CDD" id="cd10147">
    <property type="entry name" value="Wzt_C-like"/>
    <property type="match status" value="1"/>
</dbReference>
<name>E8R3W0_ISOPI</name>
<dbReference type="Pfam" id="PF00005">
    <property type="entry name" value="ABC_tran"/>
    <property type="match status" value="1"/>
</dbReference>
<dbReference type="CDD" id="cd03220">
    <property type="entry name" value="ABC_KpsT_Wzt"/>
    <property type="match status" value="1"/>
</dbReference>
<dbReference type="RefSeq" id="WP_013565978.1">
    <property type="nucleotide sequence ID" value="NC_014962.1"/>
</dbReference>
<evidence type="ECO:0000256" key="3">
    <source>
        <dbReference type="ARBA" id="ARBA00022741"/>
    </source>
</evidence>
<dbReference type="SMART" id="SM00382">
    <property type="entry name" value="AAA"/>
    <property type="match status" value="1"/>
</dbReference>
<evidence type="ECO:0000259" key="5">
    <source>
        <dbReference type="PROSITE" id="PS50893"/>
    </source>
</evidence>
<evidence type="ECO:0000256" key="1">
    <source>
        <dbReference type="ARBA" id="ARBA00005417"/>
    </source>
</evidence>
<reference key="1">
    <citation type="submission" date="2010-11" db="EMBL/GenBank/DDBJ databases">
        <title>The complete sequence of chromosome of Isophaera pallida ATCC 43644.</title>
        <authorList>
            <consortium name="US DOE Joint Genome Institute (JGI-PGF)"/>
            <person name="Lucas S."/>
            <person name="Copeland A."/>
            <person name="Lapidus A."/>
            <person name="Bruce D."/>
            <person name="Goodwin L."/>
            <person name="Pitluck S."/>
            <person name="Kyrpides N."/>
            <person name="Mavromatis K."/>
            <person name="Pagani I."/>
            <person name="Ivanova N."/>
            <person name="Saunders E."/>
            <person name="Brettin T."/>
            <person name="Detter J.C."/>
            <person name="Han C."/>
            <person name="Tapia R."/>
            <person name="Land M."/>
            <person name="Hauser L."/>
            <person name="Markowitz V."/>
            <person name="Cheng J.-F."/>
            <person name="Hugenholtz P."/>
            <person name="Woyke T."/>
            <person name="Wu D."/>
            <person name="Eisen J.A."/>
        </authorList>
    </citation>
    <scope>NUCLEOTIDE SEQUENCE</scope>
    <source>
        <strain>ATCC 43644</strain>
    </source>
</reference>
<dbReference type="GO" id="GO:0140359">
    <property type="term" value="F:ABC-type transporter activity"/>
    <property type="evidence" value="ECO:0007669"/>
    <property type="project" value="InterPro"/>
</dbReference>
<protein>
    <submittedName>
        <fullName evidence="6">ABC transporter related protein</fullName>
    </submittedName>
</protein>
<dbReference type="GO" id="GO:0005524">
    <property type="term" value="F:ATP binding"/>
    <property type="evidence" value="ECO:0007669"/>
    <property type="project" value="UniProtKB-KW"/>
</dbReference>
<evidence type="ECO:0000256" key="4">
    <source>
        <dbReference type="ARBA" id="ARBA00022840"/>
    </source>
</evidence>
<sequence length="458" mass="50654">MIVVEKVGKKYRVPLEGGPRTYYNYRTLRETLGLAFTRPAALLKSPPSQEFWALREVSFQVDSGEVFGIIGRNGAGKSTLLKILSRITQPTTGRIRYRGRVGSLLEVGTGFHPELTGRENIFLNGVILGMTRREVAARFDKIVAFAEVEKFLDMPVKRYSSGMYVRLAFAVAAHLDPEILLVDEVLAVGDTAFQKKCLDVMANVARSGRTVLFVSHNLSLVRDMCPKSLLLHQGRLRMIGPTEAVIAEYLSDAATQQGTWQAELDPHHHSEVRILGARILDSEGSPTGTIHCQESLKIEICYEILHPTVSFDVGVRVRNPSGVALFSSYDSDTGNPPPRPSPTGVGVSRCHIPAHLFPPGSYTVSVSIERLCKEHLDRHIDVFGFEVTQVGCVRFRRGGDDGREGALVPIFPWTGGVLDATEPKVGSNLNPFTRFDRHSFHSDNHLEETRPRPSESAT</sequence>
<evidence type="ECO:0000313" key="7">
    <source>
        <dbReference type="Proteomes" id="UP000008631"/>
    </source>
</evidence>
<dbReference type="OrthoDB" id="9778870at2"/>
<reference evidence="6 7" key="2">
    <citation type="journal article" date="2011" name="Stand. Genomic Sci.">
        <title>Complete genome sequence of Isosphaera pallida type strain (IS1B).</title>
        <authorList>
            <consortium name="US DOE Joint Genome Institute (JGI-PGF)"/>
            <person name="Goker M."/>
            <person name="Cleland D."/>
            <person name="Saunders E."/>
            <person name="Lapidus A."/>
            <person name="Nolan M."/>
            <person name="Lucas S."/>
            <person name="Hammon N."/>
            <person name="Deshpande S."/>
            <person name="Cheng J.F."/>
            <person name="Tapia R."/>
            <person name="Han C."/>
            <person name="Goodwin L."/>
            <person name="Pitluck S."/>
            <person name="Liolios K."/>
            <person name="Pagani I."/>
            <person name="Ivanova N."/>
            <person name="Mavromatis K."/>
            <person name="Pati A."/>
            <person name="Chen A."/>
            <person name="Palaniappan K."/>
            <person name="Land M."/>
            <person name="Hauser L."/>
            <person name="Chang Y.J."/>
            <person name="Jeffries C.D."/>
            <person name="Detter J.C."/>
            <person name="Beck B."/>
            <person name="Woyke T."/>
            <person name="Bristow J."/>
            <person name="Eisen J.A."/>
            <person name="Markowitz V."/>
            <person name="Hugenholtz P."/>
            <person name="Kyrpides N.C."/>
            <person name="Klenk H.P."/>
        </authorList>
    </citation>
    <scope>NUCLEOTIDE SEQUENCE [LARGE SCALE GENOMIC DNA]</scope>
    <source>
        <strain evidence="7">ATCC 43644 / DSM 9630 / IS1B</strain>
    </source>
</reference>
<dbReference type="InterPro" id="IPR003593">
    <property type="entry name" value="AAA+_ATPase"/>
</dbReference>
<dbReference type="Pfam" id="PF14524">
    <property type="entry name" value="Wzt_C"/>
    <property type="match status" value="1"/>
</dbReference>
<dbReference type="STRING" id="575540.Isop_3126"/>
<comment type="similarity">
    <text evidence="1">Belongs to the ABC transporter superfamily.</text>
</comment>
<dbReference type="InParanoid" id="E8R3W0"/>
<dbReference type="HOGENOM" id="CLU_000604_101_4_0"/>
<dbReference type="AlphaFoldDB" id="E8R3W0"/>
<dbReference type="InterPro" id="IPR029439">
    <property type="entry name" value="Wzt_C"/>
</dbReference>
<dbReference type="InterPro" id="IPR050683">
    <property type="entry name" value="Bact_Polysacc_Export_ATP-bd"/>
</dbReference>
<organism evidence="6 7">
    <name type="scientific">Isosphaera pallida (strain ATCC 43644 / DSM 9630 / IS1B)</name>
    <dbReference type="NCBI Taxonomy" id="575540"/>
    <lineage>
        <taxon>Bacteria</taxon>
        <taxon>Pseudomonadati</taxon>
        <taxon>Planctomycetota</taxon>
        <taxon>Planctomycetia</taxon>
        <taxon>Isosphaerales</taxon>
        <taxon>Isosphaeraceae</taxon>
        <taxon>Isosphaera</taxon>
    </lineage>
</organism>
<dbReference type="Proteomes" id="UP000008631">
    <property type="component" value="Chromosome"/>
</dbReference>
<dbReference type="PANTHER" id="PTHR46743">
    <property type="entry name" value="TEICHOIC ACIDS EXPORT ATP-BINDING PROTEIN TAGH"/>
    <property type="match status" value="1"/>
</dbReference>
<dbReference type="PANTHER" id="PTHR46743:SF2">
    <property type="entry name" value="TEICHOIC ACIDS EXPORT ATP-BINDING PROTEIN TAGH"/>
    <property type="match status" value="1"/>
</dbReference>
<gene>
    <name evidence="6" type="ordered locus">Isop_3126</name>
</gene>
<keyword evidence="2" id="KW-0813">Transport</keyword>
<dbReference type="KEGG" id="ipa:Isop_3126"/>
<dbReference type="EMBL" id="CP002353">
    <property type="protein sequence ID" value="ADV63690.1"/>
    <property type="molecule type" value="Genomic_DNA"/>
</dbReference>